<organism evidence="2 3">
    <name type="scientific">Actinoplanes palleronii</name>
    <dbReference type="NCBI Taxonomy" id="113570"/>
    <lineage>
        <taxon>Bacteria</taxon>
        <taxon>Bacillati</taxon>
        <taxon>Actinomycetota</taxon>
        <taxon>Actinomycetes</taxon>
        <taxon>Micromonosporales</taxon>
        <taxon>Micromonosporaceae</taxon>
        <taxon>Actinoplanes</taxon>
    </lineage>
</organism>
<dbReference type="InterPro" id="IPR029068">
    <property type="entry name" value="Glyas_Bleomycin-R_OHBP_Dase"/>
</dbReference>
<sequence length="246" mass="25861">MTVHWVTGFLDTPAADAPVSERFWPAVTGTSLSARRGDGAFATLVPPSGDACLRVQVVGDAPARGHLDLHVGDLAAETDRLVALGATVTGRADDVVVLRSPAGIVFCLVAWHGERTGPAAPVWPGRHRSLADQLCLDIPGAGYAAEVGFWRAVTGWDHDPMPDCPEFERLFPPAPIPVRLLLQRLDGAGPAGVHVDLACSDVAAEVARHVALGATVVREVPGDWTTLRDPAGREYCVTARAPGLAP</sequence>
<evidence type="ECO:0000313" key="2">
    <source>
        <dbReference type="EMBL" id="GIE67241.1"/>
    </source>
</evidence>
<comment type="caution">
    <text evidence="2">The sequence shown here is derived from an EMBL/GenBank/DDBJ whole genome shotgun (WGS) entry which is preliminary data.</text>
</comment>
<evidence type="ECO:0000259" key="1">
    <source>
        <dbReference type="Pfam" id="PF18029"/>
    </source>
</evidence>
<dbReference type="InterPro" id="IPR041581">
    <property type="entry name" value="Glyoxalase_6"/>
</dbReference>
<dbReference type="SUPFAM" id="SSF54593">
    <property type="entry name" value="Glyoxalase/Bleomycin resistance protein/Dihydroxybiphenyl dioxygenase"/>
    <property type="match status" value="2"/>
</dbReference>
<protein>
    <recommendedName>
        <fullName evidence="1">Glyoxalase-like domain-containing protein</fullName>
    </recommendedName>
</protein>
<dbReference type="Proteomes" id="UP000624709">
    <property type="component" value="Unassembled WGS sequence"/>
</dbReference>
<dbReference type="Gene3D" id="3.10.180.10">
    <property type="entry name" value="2,3-Dihydroxybiphenyl 1,2-Dioxygenase, domain 1"/>
    <property type="match status" value="2"/>
</dbReference>
<dbReference type="EMBL" id="BOMS01000045">
    <property type="protein sequence ID" value="GIE67241.1"/>
    <property type="molecule type" value="Genomic_DNA"/>
</dbReference>
<accession>A0ABQ4BA13</accession>
<name>A0ABQ4BA13_9ACTN</name>
<reference evidence="2 3" key="1">
    <citation type="submission" date="2021-01" db="EMBL/GenBank/DDBJ databases">
        <title>Whole genome shotgun sequence of Actinoplanes palleronii NBRC 14916.</title>
        <authorList>
            <person name="Komaki H."/>
            <person name="Tamura T."/>
        </authorList>
    </citation>
    <scope>NUCLEOTIDE SEQUENCE [LARGE SCALE GENOMIC DNA]</scope>
    <source>
        <strain evidence="2 3">NBRC 14916</strain>
    </source>
</reference>
<evidence type="ECO:0000313" key="3">
    <source>
        <dbReference type="Proteomes" id="UP000624709"/>
    </source>
</evidence>
<keyword evidence="3" id="KW-1185">Reference proteome</keyword>
<feature type="domain" description="Glyoxalase-like" evidence="1">
    <location>
        <begin position="134"/>
        <end position="238"/>
    </location>
</feature>
<gene>
    <name evidence="2" type="ORF">Apa02nite_033490</name>
</gene>
<dbReference type="Pfam" id="PF18029">
    <property type="entry name" value="Glyoxalase_6"/>
    <property type="match status" value="2"/>
</dbReference>
<dbReference type="RefSeq" id="WP_203825758.1">
    <property type="nucleotide sequence ID" value="NZ_BAAATY010000014.1"/>
</dbReference>
<proteinExistence type="predicted"/>
<dbReference type="PANTHER" id="PTHR35908:SF1">
    <property type="entry name" value="CONSERVED PROTEIN"/>
    <property type="match status" value="1"/>
</dbReference>
<dbReference type="PANTHER" id="PTHR35908">
    <property type="entry name" value="HYPOTHETICAL FUSION PROTEIN"/>
    <property type="match status" value="1"/>
</dbReference>
<feature type="domain" description="Glyoxalase-like" evidence="1">
    <location>
        <begin position="10"/>
        <end position="109"/>
    </location>
</feature>